<dbReference type="EMBL" id="KJ019030">
    <property type="protein sequence ID" value="AIX15093.1"/>
    <property type="molecule type" value="Genomic_DNA"/>
</dbReference>
<dbReference type="Proteomes" id="UP000185393">
    <property type="component" value="Segment"/>
</dbReference>
<proteinExistence type="predicted"/>
<dbReference type="Proteomes" id="UP000185395">
    <property type="component" value="Segment"/>
</dbReference>
<dbReference type="EMBL" id="KJ019039">
    <property type="protein sequence ID" value="AIX17059.1"/>
    <property type="molecule type" value="Genomic_DNA"/>
</dbReference>
<dbReference type="Proteomes" id="UP000185403">
    <property type="component" value="Segment"/>
</dbReference>
<dbReference type="EMBL" id="KJ019088">
    <property type="protein sequence ID" value="AIX28179.1"/>
    <property type="molecule type" value="Genomic_DNA"/>
</dbReference>
<evidence type="ECO:0000313" key="21">
    <source>
        <dbReference type="EMBL" id="AIX44256.1"/>
    </source>
</evidence>
<evidence type="ECO:0000313" key="20">
    <source>
        <dbReference type="EMBL" id="AIX40198.1"/>
    </source>
</evidence>
<dbReference type="Proteomes" id="UP000185409">
    <property type="component" value="Segment"/>
</dbReference>
<evidence type="ECO:0000313" key="8">
    <source>
        <dbReference type="EMBL" id="AIX23523.1"/>
    </source>
</evidence>
<evidence type="ECO:0000313" key="9">
    <source>
        <dbReference type="EMBL" id="AIX23729.1"/>
    </source>
</evidence>
<dbReference type="EMBL" id="KJ019033">
    <property type="protein sequence ID" value="AIX15740.1"/>
    <property type="molecule type" value="Genomic_DNA"/>
</dbReference>
<dbReference type="Proteomes" id="UP000185398">
    <property type="component" value="Segment"/>
</dbReference>
<dbReference type="Proteomes" id="UP000185400">
    <property type="component" value="Segment"/>
</dbReference>
<dbReference type="Proteomes" id="UP000185392">
    <property type="component" value="Segment"/>
</dbReference>
<dbReference type="EMBL" id="KJ019138">
    <property type="protein sequence ID" value="AIX40198.1"/>
    <property type="molecule type" value="Genomic_DNA"/>
</dbReference>
<dbReference type="EMBL" id="KJ019157">
    <property type="protein sequence ID" value="AIX45177.1"/>
    <property type="molecule type" value="Genomic_DNA"/>
</dbReference>
<evidence type="ECO:0000313" key="4">
    <source>
        <dbReference type="EMBL" id="AIX16850.1"/>
    </source>
</evidence>
<dbReference type="EMBL" id="KJ019135">
    <property type="protein sequence ID" value="AIX39563.1"/>
    <property type="molecule type" value="Genomic_DNA"/>
</dbReference>
<name>A0A0E3EL14_9CAUD</name>
<evidence type="ECO:0000313" key="17">
    <source>
        <dbReference type="EMBL" id="AIX36680.1"/>
    </source>
</evidence>
<dbReference type="EMBL" id="KJ019026">
    <property type="protein sequence ID" value="AIX14228.1"/>
    <property type="molecule type" value="Genomic_DNA"/>
</dbReference>
<dbReference type="EMBL" id="KJ019065">
    <property type="protein sequence ID" value="AIX23027.1"/>
    <property type="molecule type" value="Genomic_DNA"/>
</dbReference>
<dbReference type="Proteomes" id="UP000185391">
    <property type="component" value="Segment"/>
</dbReference>
<evidence type="ECO:0000313" key="19">
    <source>
        <dbReference type="EMBL" id="AIX39989.1"/>
    </source>
</evidence>
<evidence type="ECO:0000313" key="10">
    <source>
        <dbReference type="EMBL" id="AIX25475.1"/>
    </source>
</evidence>
<dbReference type="Proteomes" id="UP000185388">
    <property type="component" value="Segment"/>
</dbReference>
<evidence type="ECO:0000313" key="6">
    <source>
        <dbReference type="EMBL" id="AIX20724.1"/>
    </source>
</evidence>
<organism evidence="1 27">
    <name type="scientific">Synechococcus phage ACG-2014a</name>
    <dbReference type="NCBI Taxonomy" id="1493507"/>
    <lineage>
        <taxon>Viruses</taxon>
        <taxon>Duplodnaviria</taxon>
        <taxon>Heunggongvirae</taxon>
        <taxon>Uroviricota</taxon>
        <taxon>Caudoviricetes</taxon>
        <taxon>Pantevenvirales</taxon>
        <taxon>Kyanoviridae</taxon>
        <taxon>Acionnavirus</taxon>
        <taxon>Acionnavirus monteraybay</taxon>
    </lineage>
</organism>
<dbReference type="Proteomes" id="UP000185389">
    <property type="component" value="Segment"/>
</dbReference>
<dbReference type="EMBL" id="KJ019055">
    <property type="protein sequence ID" value="AIX20724.1"/>
    <property type="molecule type" value="Genomic_DNA"/>
</dbReference>
<dbReference type="Proteomes" id="UP000185397">
    <property type="component" value="Segment"/>
</dbReference>
<dbReference type="EMBL" id="KJ019067">
    <property type="protein sequence ID" value="AIX23523.1"/>
    <property type="molecule type" value="Genomic_DNA"/>
</dbReference>
<evidence type="ECO:0000313" key="7">
    <source>
        <dbReference type="EMBL" id="AIX23027.1"/>
    </source>
</evidence>
<dbReference type="Proteomes" id="UP000185405">
    <property type="component" value="Segment"/>
</dbReference>
<dbReference type="EMBL" id="KJ019153">
    <property type="protein sequence ID" value="AIX44256.1"/>
    <property type="molecule type" value="Genomic_DNA"/>
</dbReference>
<evidence type="ECO:0000313" key="24">
    <source>
        <dbReference type="EMBL" id="AIX46535.1"/>
    </source>
</evidence>
<dbReference type="EMBL" id="KJ019076">
    <property type="protein sequence ID" value="AIX25475.1"/>
    <property type="molecule type" value="Genomic_DNA"/>
</dbReference>
<dbReference type="Proteomes" id="UP000185396">
    <property type="component" value="Segment"/>
</dbReference>
<evidence type="ECO:0000313" key="26">
    <source>
        <dbReference type="Proteomes" id="UP000185387"/>
    </source>
</evidence>
<dbReference type="Proteomes" id="UP000185407">
    <property type="component" value="Segment"/>
</dbReference>
<dbReference type="EMBL" id="KJ019114">
    <property type="protein sequence ID" value="AIX34962.1"/>
    <property type="molecule type" value="Genomic_DNA"/>
</dbReference>
<accession>A0A0E3EL14</accession>
<dbReference type="EMBL" id="KJ019163">
    <property type="protein sequence ID" value="AIX46535.1"/>
    <property type="molecule type" value="Genomic_DNA"/>
</dbReference>
<dbReference type="Proteomes" id="UP000185390">
    <property type="component" value="Segment"/>
</dbReference>
<dbReference type="EMBL" id="KJ019122">
    <property type="protein sequence ID" value="AIX36680.1"/>
    <property type="molecule type" value="Genomic_DNA"/>
</dbReference>
<evidence type="ECO:0000313" key="14">
    <source>
        <dbReference type="EMBL" id="AIX28179.1"/>
    </source>
</evidence>
<dbReference type="EMBL" id="KJ019038">
    <property type="protein sequence ID" value="AIX16850.1"/>
    <property type="molecule type" value="Genomic_DNA"/>
</dbReference>
<protein>
    <submittedName>
        <fullName evidence="1">Uncharacterized protein</fullName>
    </submittedName>
</protein>
<dbReference type="EMBL" id="KJ019081">
    <property type="protein sequence ID" value="AIX26559.1"/>
    <property type="molecule type" value="Genomic_DNA"/>
</dbReference>
<dbReference type="EMBL" id="KJ019084">
    <property type="protein sequence ID" value="AIX27196.1"/>
    <property type="molecule type" value="Genomic_DNA"/>
</dbReference>
<evidence type="ECO:0000313" key="3">
    <source>
        <dbReference type="EMBL" id="AIX15740.1"/>
    </source>
</evidence>
<dbReference type="Proteomes" id="UP000185402">
    <property type="component" value="Segment"/>
</dbReference>
<dbReference type="Proteomes" id="UP000185404">
    <property type="component" value="Segment"/>
</dbReference>
<dbReference type="EMBL" id="KJ019137">
    <property type="protein sequence ID" value="AIX39989.1"/>
    <property type="molecule type" value="Genomic_DNA"/>
</dbReference>
<evidence type="ECO:0000313" key="15">
    <source>
        <dbReference type="EMBL" id="AIX34962.1"/>
    </source>
</evidence>
<evidence type="ECO:0000313" key="16">
    <source>
        <dbReference type="EMBL" id="AIX35384.1"/>
    </source>
</evidence>
<evidence type="ECO:0000313" key="25">
    <source>
        <dbReference type="Proteomes" id="UP000033004"/>
    </source>
</evidence>
<gene>
    <name evidence="18" type="ORF">Syn7803C101_45</name>
    <name evidence="19" type="ORF">Syn7803C104_45</name>
    <name evidence="20" type="ORF">Syn7803C107_44</name>
    <name evidence="21" type="ORF">Syn7803C26_44</name>
    <name evidence="22" type="ORF">Syn7803C31_45</name>
    <name evidence="23" type="ORF">Syn7803C33_43</name>
    <name evidence="24" type="ORF">Syn7803C38_43</name>
    <name evidence="1" type="ORF">Syn7803C42_43</name>
    <name evidence="2" type="ORF">Syn7803C47_44</name>
    <name evidence="3" type="ORF">Syn7803C53_43</name>
    <name evidence="4" type="ORF">Syn7803C59_43</name>
    <name evidence="5" type="ORF">Syn7803C60_43</name>
    <name evidence="6" type="ORF">Syn7803C86_44</name>
    <name evidence="7" type="ORF">Syn7803C99_44</name>
    <name evidence="8" type="ORF">Syn7803US101_44</name>
    <name evidence="9" type="ORF">Syn7803US102_44</name>
    <name evidence="10" type="ORF">Syn7803US112_43</name>
    <name evidence="11" type="ORF">Syn7803US117_44</name>
    <name evidence="12" type="ORF">Syn7803US123_45</name>
    <name evidence="13" type="ORF">Syn7803US19_43</name>
    <name evidence="14" type="ORF">Syn7803US1_43</name>
    <name evidence="15" type="ORF">Syn7803US60_44</name>
    <name evidence="16" type="ORF">Syn7803US62_43</name>
    <name evidence="17" type="ORF">Syn7803US79_44</name>
</gene>
<dbReference type="Proteomes" id="UP000185387">
    <property type="component" value="Segment"/>
</dbReference>
<evidence type="ECO:0000313" key="18">
    <source>
        <dbReference type="EMBL" id="AIX39563.1"/>
    </source>
</evidence>
<dbReference type="EMBL" id="KJ019158">
    <property type="protein sequence ID" value="AIX45386.1"/>
    <property type="molecule type" value="Genomic_DNA"/>
</dbReference>
<evidence type="ECO:0000313" key="11">
    <source>
        <dbReference type="EMBL" id="AIX26559.1"/>
    </source>
</evidence>
<dbReference type="EMBL" id="KJ019087">
    <property type="protein sequence ID" value="AIX27972.1"/>
    <property type="molecule type" value="Genomic_DNA"/>
</dbReference>
<sequence length="53" mass="6470">MKKDYDRWRILWKKEKKPGFFATQEVVVYGMHNVEYVIDNIVPKNVNWDVLPM</sequence>
<evidence type="ECO:0000313" key="5">
    <source>
        <dbReference type="EMBL" id="AIX17059.1"/>
    </source>
</evidence>
<evidence type="ECO:0000313" key="2">
    <source>
        <dbReference type="EMBL" id="AIX15093.1"/>
    </source>
</evidence>
<evidence type="ECO:0000313" key="12">
    <source>
        <dbReference type="EMBL" id="AIX27196.1"/>
    </source>
</evidence>
<dbReference type="Proteomes" id="UP000033004">
    <property type="component" value="Segment"/>
</dbReference>
<dbReference type="Proteomes" id="UP000185399">
    <property type="component" value="Segment"/>
</dbReference>
<dbReference type="Proteomes" id="UP000185408">
    <property type="component" value="Segment"/>
</dbReference>
<dbReference type="EMBL" id="KJ019116">
    <property type="protein sequence ID" value="AIX35384.1"/>
    <property type="molecule type" value="Genomic_DNA"/>
</dbReference>
<evidence type="ECO:0000313" key="1">
    <source>
        <dbReference type="EMBL" id="AIX14228.1"/>
    </source>
</evidence>
<evidence type="ECO:0000313" key="27">
    <source>
        <dbReference type="Proteomes" id="UP000185396"/>
    </source>
</evidence>
<evidence type="ECO:0000313" key="13">
    <source>
        <dbReference type="EMBL" id="AIX27972.1"/>
    </source>
</evidence>
<dbReference type="EMBL" id="KJ019068">
    <property type="protein sequence ID" value="AIX23729.1"/>
    <property type="molecule type" value="Genomic_DNA"/>
</dbReference>
<reference evidence="25 26" key="1">
    <citation type="submission" date="2013-12" db="EMBL/GenBank/DDBJ databases">
        <title>Ecological redundancy of diverse viral populations within a natural community.</title>
        <authorList>
            <person name="Gregory A.C."/>
            <person name="LaButti K."/>
            <person name="Copeland A."/>
            <person name="Woyke T."/>
            <person name="Sullivan M.B."/>
        </authorList>
    </citation>
    <scope>NUCLEOTIDE SEQUENCE [LARGE SCALE GENOMIC DNA]</scope>
    <source>
        <strain evidence="18">Syn7803C101</strain>
        <strain evidence="19">Syn7803C104</strain>
        <strain evidence="20">Syn7803C107</strain>
        <strain evidence="21">Syn7803C26</strain>
        <strain evidence="22">Syn7803C31</strain>
        <strain evidence="23">Syn7803C33</strain>
        <strain evidence="24">Syn7803C38</strain>
        <strain evidence="1">Syn7803C42</strain>
        <strain evidence="2">Syn7803C47</strain>
        <strain evidence="3">Syn7803C53</strain>
        <strain evidence="4">Syn7803C59</strain>
        <strain evidence="5">Syn7803C60</strain>
        <strain evidence="6">Syn7803C86</strain>
        <strain evidence="7">Syn7803C99</strain>
        <strain evidence="14">Syn7803US1</strain>
        <strain evidence="8">Syn7803US101</strain>
        <strain evidence="9">Syn7803US102</strain>
        <strain evidence="10">Syn7803US112</strain>
        <strain evidence="11">Syn7803US117</strain>
        <strain evidence="12">Syn7803US123</strain>
        <strain evidence="13">Syn7803US19</strain>
        <strain evidence="15">Syn7803US60</strain>
        <strain evidence="16">Syn7803US62</strain>
        <strain evidence="17">Syn7803US79</strain>
    </source>
</reference>
<dbReference type="Proteomes" id="UP000185394">
    <property type="component" value="Segment"/>
</dbReference>
<evidence type="ECO:0000313" key="22">
    <source>
        <dbReference type="EMBL" id="AIX45177.1"/>
    </source>
</evidence>
<dbReference type="Proteomes" id="UP000185406">
    <property type="component" value="Segment"/>
</dbReference>
<evidence type="ECO:0000313" key="23">
    <source>
        <dbReference type="EMBL" id="AIX45386.1"/>
    </source>
</evidence>
<dbReference type="Proteomes" id="UP000185401">
    <property type="component" value="Segment"/>
</dbReference>